<evidence type="ECO:0000256" key="1">
    <source>
        <dbReference type="SAM" id="MobiDB-lite"/>
    </source>
</evidence>
<gene>
    <name evidence="2" type="ORF">SGA01_52630</name>
</gene>
<protein>
    <submittedName>
        <fullName evidence="2">Uncharacterized protein</fullName>
    </submittedName>
</protein>
<evidence type="ECO:0000313" key="2">
    <source>
        <dbReference type="EMBL" id="GEB59658.1"/>
    </source>
</evidence>
<organism evidence="2 3">
    <name type="scientific">Streptomyces gardneri</name>
    <dbReference type="NCBI Taxonomy" id="66892"/>
    <lineage>
        <taxon>Bacteria</taxon>
        <taxon>Bacillati</taxon>
        <taxon>Actinomycetota</taxon>
        <taxon>Actinomycetes</taxon>
        <taxon>Kitasatosporales</taxon>
        <taxon>Streptomycetaceae</taxon>
        <taxon>Streptomyces</taxon>
    </lineage>
</organism>
<dbReference type="AlphaFoldDB" id="A0A4Y3RRI5"/>
<dbReference type="EMBL" id="BJMN01000035">
    <property type="protein sequence ID" value="GEB59658.1"/>
    <property type="molecule type" value="Genomic_DNA"/>
</dbReference>
<reference evidence="2 3" key="1">
    <citation type="submission" date="2019-06" db="EMBL/GenBank/DDBJ databases">
        <title>Whole genome shotgun sequence of Streptomyces gardneri NBRC 12865.</title>
        <authorList>
            <person name="Hosoyama A."/>
            <person name="Uohara A."/>
            <person name="Ohji S."/>
            <person name="Ichikawa N."/>
        </authorList>
    </citation>
    <scope>NUCLEOTIDE SEQUENCE [LARGE SCALE GENOMIC DNA]</scope>
    <source>
        <strain evidence="2 3">NBRC 12865</strain>
    </source>
</reference>
<keyword evidence="3" id="KW-1185">Reference proteome</keyword>
<accession>A0A4Y3RRI5</accession>
<name>A0A4Y3RRI5_9ACTN</name>
<feature type="region of interest" description="Disordered" evidence="1">
    <location>
        <begin position="64"/>
        <end position="92"/>
    </location>
</feature>
<dbReference type="Proteomes" id="UP000315226">
    <property type="component" value="Unassembled WGS sequence"/>
</dbReference>
<comment type="caution">
    <text evidence="2">The sequence shown here is derived from an EMBL/GenBank/DDBJ whole genome shotgun (WGS) entry which is preliminary data.</text>
</comment>
<evidence type="ECO:0000313" key="3">
    <source>
        <dbReference type="Proteomes" id="UP000315226"/>
    </source>
</evidence>
<sequence>MAALIALRLAGLAMTTVAIPSVTLSFSCGSMGRMLSAVPERTIRKGPPRLIAIGVGGRRIVGMVTPPAEVPGTAPEPSDPGPSESGHDQSNN</sequence>
<proteinExistence type="predicted"/>